<dbReference type="RefSeq" id="WP_216455501.1">
    <property type="nucleotide sequence ID" value="NZ_JAHLQL010000001.1"/>
</dbReference>
<dbReference type="PANTHER" id="PTHR31303">
    <property type="entry name" value="CTP-DEPENDENT DIACYLGLYCEROL KINASE 1"/>
    <property type="match status" value="1"/>
</dbReference>
<protein>
    <recommendedName>
        <fullName evidence="4">Phosphatidate cytidylyltransferase</fullName>
    </recommendedName>
</protein>
<gene>
    <name evidence="2" type="ORF">KQI89_00630</name>
</gene>
<keyword evidence="3" id="KW-1185">Reference proteome</keyword>
<evidence type="ECO:0000313" key="3">
    <source>
        <dbReference type="Proteomes" id="UP000736583"/>
    </source>
</evidence>
<feature type="transmembrane region" description="Helical" evidence="1">
    <location>
        <begin position="116"/>
        <end position="136"/>
    </location>
</feature>
<feature type="transmembrane region" description="Helical" evidence="1">
    <location>
        <begin position="6"/>
        <end position="26"/>
    </location>
</feature>
<dbReference type="InterPro" id="IPR037997">
    <property type="entry name" value="Dgk1-like"/>
</dbReference>
<reference evidence="2 3" key="1">
    <citation type="submission" date="2021-06" db="EMBL/GenBank/DDBJ databases">
        <authorList>
            <person name="Sun Q."/>
            <person name="Li D."/>
        </authorList>
    </citation>
    <scope>NUCLEOTIDE SEQUENCE [LARGE SCALE GENOMIC DNA]</scope>
    <source>
        <strain evidence="2 3">MSJ-4</strain>
    </source>
</reference>
<feature type="transmembrane region" description="Helical" evidence="1">
    <location>
        <begin position="92"/>
        <end position="110"/>
    </location>
</feature>
<sequence>MNNLWGILISILFVLLVIGLSSLLTNRNIISGEGSRKFIHIGVSNWWIIAMLFFDNHYYASIVPAIFIVINYLSYKQNLFKAMERGGGKEDLGTVYFAVSLLILSFLTFQKSTTPLIGAMGILVMGYGDGFAAVVGSKFGKHKYYIGNNKKSIEGSLTMLIVSFIVSFTILNIYGIINGVSISLLISVIATLVEAVSPLGLDNITVPIISSALFYASILIN</sequence>
<dbReference type="PANTHER" id="PTHR31303:SF1">
    <property type="entry name" value="CTP-DEPENDENT DIACYLGLYCEROL KINASE 1"/>
    <property type="match status" value="1"/>
</dbReference>
<evidence type="ECO:0000313" key="2">
    <source>
        <dbReference type="EMBL" id="MBU5590262.1"/>
    </source>
</evidence>
<comment type="caution">
    <text evidence="2">The sequence shown here is derived from an EMBL/GenBank/DDBJ whole genome shotgun (WGS) entry which is preliminary data.</text>
</comment>
<accession>A0ABS6EVK9</accession>
<feature type="transmembrane region" description="Helical" evidence="1">
    <location>
        <begin position="157"/>
        <end position="176"/>
    </location>
</feature>
<dbReference type="Proteomes" id="UP000736583">
    <property type="component" value="Unassembled WGS sequence"/>
</dbReference>
<proteinExistence type="predicted"/>
<organism evidence="2 3">
    <name type="scientific">Clostridium simiarum</name>
    <dbReference type="NCBI Taxonomy" id="2841506"/>
    <lineage>
        <taxon>Bacteria</taxon>
        <taxon>Bacillati</taxon>
        <taxon>Bacillota</taxon>
        <taxon>Clostridia</taxon>
        <taxon>Eubacteriales</taxon>
        <taxon>Clostridiaceae</taxon>
        <taxon>Clostridium</taxon>
    </lineage>
</organism>
<feature type="transmembrane region" description="Helical" evidence="1">
    <location>
        <begin position="38"/>
        <end position="54"/>
    </location>
</feature>
<evidence type="ECO:0000256" key="1">
    <source>
        <dbReference type="SAM" id="Phobius"/>
    </source>
</evidence>
<feature type="transmembrane region" description="Helical" evidence="1">
    <location>
        <begin position="60"/>
        <end position="80"/>
    </location>
</feature>
<evidence type="ECO:0008006" key="4">
    <source>
        <dbReference type="Google" id="ProtNLM"/>
    </source>
</evidence>
<keyword evidence="1" id="KW-0812">Transmembrane</keyword>
<keyword evidence="1" id="KW-0472">Membrane</keyword>
<dbReference type="EMBL" id="JAHLQL010000001">
    <property type="protein sequence ID" value="MBU5590262.1"/>
    <property type="molecule type" value="Genomic_DNA"/>
</dbReference>
<name>A0ABS6EVK9_9CLOT</name>
<keyword evidence="1" id="KW-1133">Transmembrane helix</keyword>